<proteinExistence type="predicted"/>
<dbReference type="Proteomes" id="UP000240653">
    <property type="component" value="Unassembled WGS sequence"/>
</dbReference>
<name>A0A2P7S325_9HYPH</name>
<reference evidence="1 2" key="1">
    <citation type="submission" date="2018-03" db="EMBL/GenBank/DDBJ databases">
        <title>The draft genome of Mesorhizobium soli JCM 19897.</title>
        <authorList>
            <person name="Li L."/>
            <person name="Liu L."/>
            <person name="Liang L."/>
            <person name="Wang T."/>
            <person name="Zhang X."/>
        </authorList>
    </citation>
    <scope>NUCLEOTIDE SEQUENCE [LARGE SCALE GENOMIC DNA]</scope>
    <source>
        <strain evidence="1 2">JCM 19897</strain>
    </source>
</reference>
<dbReference type="AlphaFoldDB" id="A0A2P7S325"/>
<protein>
    <submittedName>
        <fullName evidence="1">Uncharacterized protein</fullName>
    </submittedName>
</protein>
<organism evidence="1 2">
    <name type="scientific">Pseudaminobacter soli</name>
    <name type="common">ex Li et al. 2025</name>
    <dbReference type="NCBI Taxonomy" id="1295366"/>
    <lineage>
        <taxon>Bacteria</taxon>
        <taxon>Pseudomonadati</taxon>
        <taxon>Pseudomonadota</taxon>
        <taxon>Alphaproteobacteria</taxon>
        <taxon>Hyphomicrobiales</taxon>
        <taxon>Phyllobacteriaceae</taxon>
        <taxon>Pseudaminobacter</taxon>
    </lineage>
</organism>
<dbReference type="EMBL" id="PXYL01000016">
    <property type="protein sequence ID" value="PSJ56863.1"/>
    <property type="molecule type" value="Genomic_DNA"/>
</dbReference>
<evidence type="ECO:0000313" key="1">
    <source>
        <dbReference type="EMBL" id="PSJ56863.1"/>
    </source>
</evidence>
<gene>
    <name evidence="1" type="ORF">C7I85_23545</name>
</gene>
<comment type="caution">
    <text evidence="1">The sequence shown here is derived from an EMBL/GenBank/DDBJ whole genome shotgun (WGS) entry which is preliminary data.</text>
</comment>
<sequence length="156" mass="16984">MWIDAFELFRVAGILVVGPAVDIEAHPGSRYMADLFAVVRMGSLPECPAGATTLVWKPTVMAEKPSLIAGKPRQDALFRRTRWKGRRLAVARQKFEGASSGIVPWIGSRQHQRVRQSGFAGFTGFGIEQLAAVRAAEMPQEYARETGVVTATGNIG</sequence>
<evidence type="ECO:0000313" key="2">
    <source>
        <dbReference type="Proteomes" id="UP000240653"/>
    </source>
</evidence>
<keyword evidence="2" id="KW-1185">Reference proteome</keyword>
<accession>A0A2P7S325</accession>